<evidence type="ECO:0000313" key="3">
    <source>
        <dbReference type="Proteomes" id="UP000193146"/>
    </source>
</evidence>
<organism evidence="2 3">
    <name type="scientific">Burkholderia puraquae</name>
    <dbReference type="NCBI Taxonomy" id="1904757"/>
    <lineage>
        <taxon>Bacteria</taxon>
        <taxon>Pseudomonadati</taxon>
        <taxon>Pseudomonadota</taxon>
        <taxon>Betaproteobacteria</taxon>
        <taxon>Burkholderiales</taxon>
        <taxon>Burkholderiaceae</taxon>
        <taxon>Burkholderia</taxon>
        <taxon>Burkholderia cepacia complex</taxon>
    </lineage>
</organism>
<evidence type="ECO:0000313" key="4">
    <source>
        <dbReference type="Proteomes" id="UP000494135"/>
    </source>
</evidence>
<dbReference type="OrthoDB" id="8594232at2"/>
<evidence type="ECO:0000313" key="1">
    <source>
        <dbReference type="EMBL" id="CAB3769369.1"/>
    </source>
</evidence>
<dbReference type="Proteomes" id="UP000494135">
    <property type="component" value="Unassembled WGS sequence"/>
</dbReference>
<dbReference type="EMBL" id="NBYX01000019">
    <property type="protein sequence ID" value="ORT82070.1"/>
    <property type="molecule type" value="Genomic_DNA"/>
</dbReference>
<accession>A0A1X1P9L7</accession>
<evidence type="ECO:0008006" key="5">
    <source>
        <dbReference type="Google" id="ProtNLM"/>
    </source>
</evidence>
<reference evidence="1 4" key="2">
    <citation type="submission" date="2020-04" db="EMBL/GenBank/DDBJ databases">
        <authorList>
            <person name="De Canck E."/>
        </authorList>
    </citation>
    <scope>NUCLEOTIDE SEQUENCE [LARGE SCALE GENOMIC DNA]</scope>
    <source>
        <strain evidence="1 4">LMG 29660</strain>
    </source>
</reference>
<protein>
    <recommendedName>
        <fullName evidence="5">PAAR domain-containing protein</fullName>
    </recommendedName>
</protein>
<dbReference type="RefSeq" id="WP_085042091.1">
    <property type="nucleotide sequence ID" value="NZ_CADIKG010000025.1"/>
</dbReference>
<gene>
    <name evidence="2" type="ORF">B7G54_28545</name>
    <name evidence="1" type="ORF">LMG29660_06338</name>
</gene>
<dbReference type="AlphaFoldDB" id="A0A1X1P9L7"/>
<keyword evidence="3" id="KW-1185">Reference proteome</keyword>
<evidence type="ECO:0000313" key="2">
    <source>
        <dbReference type="EMBL" id="ORT82070.1"/>
    </source>
</evidence>
<proteinExistence type="predicted"/>
<reference evidence="2 3" key="1">
    <citation type="submission" date="2017-04" db="EMBL/GenBank/DDBJ databases">
        <title>Burkholderia puraquae sp. nov., a novel Burkholderia cepacia complex species from hospital setting samples.</title>
        <authorList>
            <person name="Martina P."/>
            <person name="Leguizamon M."/>
            <person name="Prieto C."/>
            <person name="Sousa S."/>
            <person name="Montanaro P."/>
            <person name="Draghi W."/>
            <person name="Staembler M."/>
            <person name="Bettiol M."/>
            <person name="Figoli C."/>
            <person name="Palau J."/>
            <person name="Alvarez F."/>
            <person name="Benetti S."/>
            <person name="Anchat E."/>
            <person name="Vescina C."/>
            <person name="Ferreras J."/>
            <person name="Lasch P."/>
            <person name="Lagares A."/>
            <person name="Zorreguieta A."/>
            <person name="Yantorno O."/>
            <person name="Bosch A."/>
        </authorList>
    </citation>
    <scope>NUCLEOTIDE SEQUENCE [LARGE SCALE GENOMIC DNA]</scope>
    <source>
        <strain evidence="2 3">CAMPA 1040</strain>
    </source>
</reference>
<name>A0A1X1P9L7_9BURK</name>
<sequence length="184" mass="19900">MIRYFLAKGDRGGSATITEGLECVTCSNPPPRVQIATLYMKTYCTACEQVGFVAPKGPRLPGRAPNGQGWALSGDINACGCSPPPVFYAERGMRMRVGDGATEPKELGDDHSHSPVSGAECDEQYVLKNEKTGQPLVCVPYRIHTSSGQVFSGMTDRAGHTQRVATRHSEKLRIEIVEHGHAAR</sequence>
<dbReference type="EMBL" id="CADIKG010000025">
    <property type="protein sequence ID" value="CAB3769369.1"/>
    <property type="molecule type" value="Genomic_DNA"/>
</dbReference>
<dbReference type="Proteomes" id="UP000193146">
    <property type="component" value="Unassembled WGS sequence"/>
</dbReference>